<sequence>MSAPAFGQAPCYADYKARTVEPLRLHYGTIELHEACDASSAASEIAGRIARDGWQLLEVVGIFDADGLQEREADAGAYHLRY</sequence>
<reference evidence="1 2" key="1">
    <citation type="submission" date="2018-03" db="EMBL/GenBank/DDBJ databases">
        <title>Genomic Encyclopedia of Archaeal and Bacterial Type Strains, Phase II (KMG-II): from individual species to whole genera.</title>
        <authorList>
            <person name="Goeker M."/>
        </authorList>
    </citation>
    <scope>NUCLEOTIDE SEQUENCE [LARGE SCALE GENOMIC DNA]</scope>
    <source>
        <strain evidence="1 2">DSM 29318</strain>
    </source>
</reference>
<dbReference type="AlphaFoldDB" id="A0A2T0X1L4"/>
<proteinExistence type="predicted"/>
<gene>
    <name evidence="1" type="ORF">BCF33_1661</name>
</gene>
<accession>A0A2T0X1L4</accession>
<comment type="caution">
    <text evidence="1">The sequence shown here is derived from an EMBL/GenBank/DDBJ whole genome shotgun (WGS) entry which is preliminary data.</text>
</comment>
<dbReference type="EMBL" id="PVTT01000002">
    <property type="protein sequence ID" value="PRY92807.1"/>
    <property type="molecule type" value="Genomic_DNA"/>
</dbReference>
<evidence type="ECO:0000313" key="1">
    <source>
        <dbReference type="EMBL" id="PRY92807.1"/>
    </source>
</evidence>
<evidence type="ECO:0000313" key="2">
    <source>
        <dbReference type="Proteomes" id="UP000238801"/>
    </source>
</evidence>
<evidence type="ECO:0008006" key="3">
    <source>
        <dbReference type="Google" id="ProtNLM"/>
    </source>
</evidence>
<protein>
    <recommendedName>
        <fullName evidence="3">DUF4177 domain-containing protein</fullName>
    </recommendedName>
</protein>
<organism evidence="1 2">
    <name type="scientific">Hasllibacter halocynthiae</name>
    <dbReference type="NCBI Taxonomy" id="595589"/>
    <lineage>
        <taxon>Bacteria</taxon>
        <taxon>Pseudomonadati</taxon>
        <taxon>Pseudomonadota</taxon>
        <taxon>Alphaproteobacteria</taxon>
        <taxon>Rhodobacterales</taxon>
        <taxon>Roseobacteraceae</taxon>
        <taxon>Hasllibacter</taxon>
    </lineage>
</organism>
<dbReference type="Proteomes" id="UP000238801">
    <property type="component" value="Unassembled WGS sequence"/>
</dbReference>
<keyword evidence="2" id="KW-1185">Reference proteome</keyword>
<name>A0A2T0X1L4_9RHOB</name>